<reference evidence="2 3" key="1">
    <citation type="submission" date="2019-03" db="EMBL/GenBank/DDBJ databases">
        <title>Freshwater and sediment microbial communities from various areas in North America, analyzing microbe dynamics in response to fracking.</title>
        <authorList>
            <person name="Lamendella R."/>
        </authorList>
    </citation>
    <scope>NUCLEOTIDE SEQUENCE [LARGE SCALE GENOMIC DNA]</scope>
    <source>
        <strain evidence="2 3">18_TX</strain>
    </source>
</reference>
<dbReference type="Proteomes" id="UP000295531">
    <property type="component" value="Unassembled WGS sequence"/>
</dbReference>
<dbReference type="OrthoDB" id="9801609at2"/>
<dbReference type="Gene3D" id="3.40.50.150">
    <property type="entry name" value="Vaccinia Virus protein VP39"/>
    <property type="match status" value="1"/>
</dbReference>
<keyword evidence="3" id="KW-1185">Reference proteome</keyword>
<dbReference type="InterPro" id="IPR029063">
    <property type="entry name" value="SAM-dependent_MTases_sf"/>
</dbReference>
<dbReference type="RefSeq" id="WP_133538675.1">
    <property type="nucleotide sequence ID" value="NZ_SNXI01000002.1"/>
</dbReference>
<sequence>MNEQADKNNKINTLTVVVGAGESCNCDLSDNNQHYVLVDARSDAIHSLNEQFGNNEQITTRQVCLTPESGRSSFYHYSLPEFSSTLKLGEFTRYLPGLTVTGNEFVSGITLSQLISDLPHAKVLQLNLELPGQELDLLQALKDHDPDSFNIIDKLTITTSEQRLYEQGNTSDELGTWLEQQGYELSQSETKEFSLLEQTWQVDKKQLQISALIAERDEAVAQASDFSNELEQLRNERDEAVAHASSMNERREQTETERDEFLERFSCIQEDLKKVKKERDTFQVLSDDVKDQLVIAQRELEQNSRQFESLKKDNEFTSRNIIKELAKVGYQIELINTLLQNKQPSQKKVAGARKGNEGSPLLYEAQQFWLEGEWYKLVALATKAEGLPPNTEKAQLAAFITSGYAQIGDEGNAQTWSVVATELSSDKQQLAQLLYCNVNNSLARLYALQGDTQKAIQHFQLSVASTNIRKSPDADKIRAVKEVTSLGLIDLAIDITDEMLGSVAFHQRNTQTAIKRMQSEIRAAQKRLELADRTAVVTTTDLARLWQVVDKCFDSPDVQDAIDQQLLKEDWTNEDKFYLCIAIAEKMNSHQDRLQAISWINQARLFLTSTKMDNTEVKYRELTELAARIEQPALVIDLSVESNLLSPSIESDQKEKLKETYRNLRAPNEKIQQHGHDLLIDYLKANPHKKDSRNSKKKPVLIEVGTTRENVPGQGSTLQLAALAHEQSIQFISVDMDPHNSRWAKFNMELMQLPGETVNQKGEDFLAEFPGPIEYVFLDAYDFDHGNHSDLRQQRYQKYLGSNIDEVQCHKMHLDCAKTLAKKLSPEGVVCVDDTWQDEKGYWTAKGTLAVPYLLENGFKVIEARNRAVLLARESTPQSVS</sequence>
<evidence type="ECO:0000313" key="3">
    <source>
        <dbReference type="Proteomes" id="UP000295531"/>
    </source>
</evidence>
<dbReference type="SUPFAM" id="SSF53335">
    <property type="entry name" value="S-adenosyl-L-methionine-dependent methyltransferases"/>
    <property type="match status" value="1"/>
</dbReference>
<comment type="caution">
    <text evidence="2">The sequence shown here is derived from an EMBL/GenBank/DDBJ whole genome shotgun (WGS) entry which is preliminary data.</text>
</comment>
<evidence type="ECO:0000313" key="2">
    <source>
        <dbReference type="EMBL" id="TDP40210.1"/>
    </source>
</evidence>
<keyword evidence="1" id="KW-0175">Coiled coil</keyword>
<evidence type="ECO:0000256" key="1">
    <source>
        <dbReference type="SAM" id="Coils"/>
    </source>
</evidence>
<dbReference type="AlphaFoldDB" id="A0A4V3CQ87"/>
<evidence type="ECO:0008006" key="4">
    <source>
        <dbReference type="Google" id="ProtNLM"/>
    </source>
</evidence>
<feature type="coiled-coil region" evidence="1">
    <location>
        <begin position="216"/>
        <end position="313"/>
    </location>
</feature>
<organism evidence="2 3">
    <name type="scientific">Idiomarina aquatica</name>
    <dbReference type="NCBI Taxonomy" id="1327752"/>
    <lineage>
        <taxon>Bacteria</taxon>
        <taxon>Pseudomonadati</taxon>
        <taxon>Pseudomonadota</taxon>
        <taxon>Gammaproteobacteria</taxon>
        <taxon>Alteromonadales</taxon>
        <taxon>Idiomarinaceae</taxon>
        <taxon>Idiomarina</taxon>
    </lineage>
</organism>
<protein>
    <recommendedName>
        <fullName evidence="4">Methyltransferase family protein</fullName>
    </recommendedName>
</protein>
<name>A0A4V3CQ87_9GAMM</name>
<feature type="coiled-coil region" evidence="1">
    <location>
        <begin position="507"/>
        <end position="534"/>
    </location>
</feature>
<proteinExistence type="predicted"/>
<dbReference type="EMBL" id="SNXI01000002">
    <property type="protein sequence ID" value="TDP40210.1"/>
    <property type="molecule type" value="Genomic_DNA"/>
</dbReference>
<accession>A0A4V3CQ87</accession>
<gene>
    <name evidence="2" type="ORF">DEU29_102110</name>
</gene>